<evidence type="ECO:0000313" key="3">
    <source>
        <dbReference type="Proteomes" id="UP000281128"/>
    </source>
</evidence>
<organism evidence="2 3">
    <name type="scientific">Roseovarius spongiae</name>
    <dbReference type="NCBI Taxonomy" id="2320272"/>
    <lineage>
        <taxon>Bacteria</taxon>
        <taxon>Pseudomonadati</taxon>
        <taxon>Pseudomonadota</taxon>
        <taxon>Alphaproteobacteria</taxon>
        <taxon>Rhodobacterales</taxon>
        <taxon>Roseobacteraceae</taxon>
        <taxon>Roseovarius</taxon>
    </lineage>
</organism>
<dbReference type="CDD" id="cd14503">
    <property type="entry name" value="PTP-bact"/>
    <property type="match status" value="1"/>
</dbReference>
<accession>A0A3A8AX21</accession>
<reference evidence="2 3" key="1">
    <citation type="submission" date="2018-09" db="EMBL/GenBank/DDBJ databases">
        <title>Roseovarius spongiae sp. nov., isolated from a marine sponge.</title>
        <authorList>
            <person name="Zhuang L."/>
            <person name="Luo L."/>
        </authorList>
    </citation>
    <scope>NUCLEOTIDE SEQUENCE [LARGE SCALE GENOMIC DNA]</scope>
    <source>
        <strain evidence="2 3">HN-E21</strain>
    </source>
</reference>
<comment type="caution">
    <text evidence="2">The sequence shown here is derived from an EMBL/GenBank/DDBJ whole genome shotgun (WGS) entry which is preliminary data.</text>
</comment>
<evidence type="ECO:0000313" key="2">
    <source>
        <dbReference type="EMBL" id="RKF14581.1"/>
    </source>
</evidence>
<protein>
    <submittedName>
        <fullName evidence="2">Phosphatase</fullName>
    </submittedName>
</protein>
<dbReference type="InterPro" id="IPR029021">
    <property type="entry name" value="Prot-tyrosine_phosphatase-like"/>
</dbReference>
<name>A0A3A8AX21_9RHOB</name>
<evidence type="ECO:0000259" key="1">
    <source>
        <dbReference type="Pfam" id="PF04273"/>
    </source>
</evidence>
<dbReference type="InterPro" id="IPR005939">
    <property type="entry name" value="BLH_phosphatase-like"/>
</dbReference>
<dbReference type="Gene3D" id="3.90.190.10">
    <property type="entry name" value="Protein tyrosine phosphatase superfamily"/>
    <property type="match status" value="1"/>
</dbReference>
<dbReference type="GO" id="GO:0016787">
    <property type="term" value="F:hydrolase activity"/>
    <property type="evidence" value="ECO:0007669"/>
    <property type="project" value="InterPro"/>
</dbReference>
<sequence>MQDTVQINDRFTIAKFAPETDQIRQAAQEGFQSLINMQTDDEGEKLKMQPQEEGETAREAGLTFLHHPVDGEKLSEDLVDDFRRKATDLPAPVLVHCASGKRSGAFVMMHIGCEQGMTGDEVVNKAEEMGFECDTKELEDFVKNYVNSQNGK</sequence>
<gene>
    <name evidence="2" type="ORF">D6850_06735</name>
</gene>
<dbReference type="OrthoDB" id="9805710at2"/>
<dbReference type="EMBL" id="RAPE01000002">
    <property type="protein sequence ID" value="RKF14581.1"/>
    <property type="molecule type" value="Genomic_DNA"/>
</dbReference>
<dbReference type="SUPFAM" id="SSF52799">
    <property type="entry name" value="(Phosphotyrosine protein) phosphatases II"/>
    <property type="match status" value="1"/>
</dbReference>
<dbReference type="RefSeq" id="WP_121165194.1">
    <property type="nucleotide sequence ID" value="NZ_RAPE01000002.1"/>
</dbReference>
<dbReference type="AlphaFoldDB" id="A0A3A8AX21"/>
<feature type="domain" description="Beta-lactamase hydrolase-like protein phosphatase-like" evidence="1">
    <location>
        <begin position="19"/>
        <end position="104"/>
    </location>
</feature>
<keyword evidence="3" id="KW-1185">Reference proteome</keyword>
<dbReference type="Pfam" id="PF04273">
    <property type="entry name" value="BLH_phosphatase"/>
    <property type="match status" value="1"/>
</dbReference>
<dbReference type="Proteomes" id="UP000281128">
    <property type="component" value="Unassembled WGS sequence"/>
</dbReference>
<proteinExistence type="predicted"/>